<evidence type="ECO:0000259" key="7">
    <source>
        <dbReference type="Pfam" id="PF14509"/>
    </source>
</evidence>
<dbReference type="InterPro" id="IPR014718">
    <property type="entry name" value="GH-type_carb-bd"/>
</dbReference>
<dbReference type="Gene3D" id="2.70.98.10">
    <property type="match status" value="1"/>
</dbReference>
<dbReference type="PANTHER" id="PTHR35803:SF3">
    <property type="entry name" value="ALPHA-GLUCOSIDASE"/>
    <property type="match status" value="1"/>
</dbReference>
<evidence type="ECO:0000313" key="8">
    <source>
        <dbReference type="EMBL" id="MCW4128674.1"/>
    </source>
</evidence>
<dbReference type="InterPro" id="IPR029486">
    <property type="entry name" value="GH97_N"/>
</dbReference>
<feature type="signal peptide" evidence="4">
    <location>
        <begin position="1"/>
        <end position="19"/>
    </location>
</feature>
<evidence type="ECO:0000256" key="1">
    <source>
        <dbReference type="ARBA" id="ARBA00001913"/>
    </source>
</evidence>
<keyword evidence="3" id="KW-0106">Calcium</keyword>
<comment type="cofactor">
    <cofactor evidence="1">
        <name>Ca(2+)</name>
        <dbReference type="ChEBI" id="CHEBI:29108"/>
    </cofactor>
</comment>
<dbReference type="RefSeq" id="WP_264966376.1">
    <property type="nucleotide sequence ID" value="NZ_JAPDVK010000003.1"/>
</dbReference>
<evidence type="ECO:0000259" key="6">
    <source>
        <dbReference type="Pfam" id="PF14508"/>
    </source>
</evidence>
<keyword evidence="4" id="KW-0732">Signal</keyword>
<dbReference type="InterPro" id="IPR017853">
    <property type="entry name" value="GH"/>
</dbReference>
<evidence type="ECO:0000259" key="5">
    <source>
        <dbReference type="Pfam" id="PF10566"/>
    </source>
</evidence>
<evidence type="ECO:0000256" key="2">
    <source>
        <dbReference type="ARBA" id="ARBA00011245"/>
    </source>
</evidence>
<dbReference type="GO" id="GO:0030246">
    <property type="term" value="F:carbohydrate binding"/>
    <property type="evidence" value="ECO:0007669"/>
    <property type="project" value="InterPro"/>
</dbReference>
<feature type="domain" description="Glycosyl-hydrolase 97 catalytic" evidence="5">
    <location>
        <begin position="314"/>
        <end position="455"/>
    </location>
</feature>
<dbReference type="InterPro" id="IPR029483">
    <property type="entry name" value="GH97_C"/>
</dbReference>
<protein>
    <submittedName>
        <fullName evidence="8">Glycoside hydrolase family 97 protein</fullName>
    </submittedName>
</protein>
<dbReference type="SUPFAM" id="SSF51445">
    <property type="entry name" value="(Trans)glycosidases"/>
    <property type="match status" value="1"/>
</dbReference>
<dbReference type="PANTHER" id="PTHR35803">
    <property type="entry name" value="GLUCAN 1,4-ALPHA-GLUCOSIDASE SUSB-RELATED"/>
    <property type="match status" value="1"/>
</dbReference>
<dbReference type="Pfam" id="PF10566">
    <property type="entry name" value="Glyco_hydro_97"/>
    <property type="match status" value="1"/>
</dbReference>
<accession>A0AAP3BFB6</accession>
<evidence type="ECO:0000256" key="3">
    <source>
        <dbReference type="ARBA" id="ARBA00022837"/>
    </source>
</evidence>
<sequence>MRKFFIAILFWAVAIVGYAAEALQSPDGKYNFVFEQKDGRLTYRLDYAAKQVIEEGELGVNIDNHLVESAMGIPVDNSYVWTHGMEVASVDRRSEDNTWKPVYGEYAQIRDRYNEMTIHLLKGGKHQDGGGTAYDKRQQYLLDIIVRAYDEGVAIRYHFPEATNGLFMHITDDLTSFRFAPGAEAYHYAWAQAHANKVKLLKSEAAWKDEAERPLTLQLANGLYAAIGEAALTDFVRGKLKLKADNELQMAMFDSADIITAYDMPWRFIMVGEKTIDLINNKQMVLNLNAPCLIQDSSWIKPGKAFRVCRLDMKTCMEGVDFCVDRGLQYIELDAGWYGPEMKMSSSALKVLETRDIDMPKLCQYAKSKGIGVWVYVNQRALYQELDQLLPLYEKWGISGIKFGFVQIGSQEWTTWLHNAVKKCADHHIMVDIHDEYRPTGWSRTYPNLMTQEGIGGNEEMPDAEHNTILPFTRFLCGPADYTPCYFNGRVKNTKAHQLAMPVVYYSPITFLYWYDLPNVYKGEKELDFWKYCPTVWDESKALQGEIGEYIVQARRSGNDWFVGAMNGLQVRYITLNTADFLQKGKKYRVEIYNDNPALNTRTKVSTVVQTIKAGKILKLHLQPSGGAALRFSLLN</sequence>
<dbReference type="Pfam" id="PF14509">
    <property type="entry name" value="GH97_C"/>
    <property type="match status" value="1"/>
</dbReference>
<name>A0AAP3BFB6_9BACT</name>
<dbReference type="Proteomes" id="UP001209344">
    <property type="component" value="Unassembled WGS sequence"/>
</dbReference>
<feature type="domain" description="Glycosyl-hydrolase 97 N-terminal" evidence="6">
    <location>
        <begin position="23"/>
        <end position="291"/>
    </location>
</feature>
<dbReference type="EMBL" id="JAPDVK010000003">
    <property type="protein sequence ID" value="MCW4128674.1"/>
    <property type="molecule type" value="Genomic_DNA"/>
</dbReference>
<reference evidence="8" key="1">
    <citation type="submission" date="2022-11" db="EMBL/GenBank/DDBJ databases">
        <title>Genomic repertoires linked with pathogenic potency of arthritogenic Prevotella copri isolated from the gut of rheumatoid arthritis patients.</title>
        <authorList>
            <person name="Nii T."/>
            <person name="Maeda Y."/>
            <person name="Motooka D."/>
            <person name="Naito M."/>
            <person name="Matsumoto Y."/>
            <person name="Ogawa T."/>
            <person name="Oguro-Igashira E."/>
            <person name="Kishikawa T."/>
            <person name="Yamashita M."/>
            <person name="Koizumi S."/>
            <person name="Kurakawa T."/>
            <person name="Okumura R."/>
            <person name="Kayama H."/>
            <person name="Murakami M."/>
            <person name="Sakaguchi T."/>
            <person name="Das B."/>
            <person name="Nakamura S."/>
            <person name="Okada Y."/>
            <person name="Kumanogoh A."/>
            <person name="Takeda K."/>
        </authorList>
    </citation>
    <scope>NUCLEOTIDE SEQUENCE</scope>
    <source>
        <strain evidence="8">F3-75</strain>
    </source>
</reference>
<feature type="domain" description="Glycosyl-hydrolase 97 C-terminal oligomerisation" evidence="7">
    <location>
        <begin position="536"/>
        <end position="632"/>
    </location>
</feature>
<proteinExistence type="predicted"/>
<dbReference type="Gene3D" id="3.20.20.70">
    <property type="entry name" value="Aldolase class I"/>
    <property type="match status" value="1"/>
</dbReference>
<dbReference type="AlphaFoldDB" id="A0AAP3BFB6"/>
<keyword evidence="8" id="KW-0378">Hydrolase</keyword>
<dbReference type="InterPro" id="IPR052720">
    <property type="entry name" value="Glycosyl_hydrolase_97"/>
</dbReference>
<dbReference type="InterPro" id="IPR019563">
    <property type="entry name" value="GH97_catalytic"/>
</dbReference>
<gene>
    <name evidence="8" type="ORF">ONT16_10500</name>
</gene>
<comment type="subunit">
    <text evidence="2">Monomer.</text>
</comment>
<dbReference type="GO" id="GO:0016787">
    <property type="term" value="F:hydrolase activity"/>
    <property type="evidence" value="ECO:0007669"/>
    <property type="project" value="UniProtKB-KW"/>
</dbReference>
<evidence type="ECO:0000313" key="9">
    <source>
        <dbReference type="Proteomes" id="UP001209344"/>
    </source>
</evidence>
<dbReference type="Pfam" id="PF14508">
    <property type="entry name" value="GH97_N"/>
    <property type="match status" value="1"/>
</dbReference>
<dbReference type="InterPro" id="IPR013785">
    <property type="entry name" value="Aldolase_TIM"/>
</dbReference>
<organism evidence="8 9">
    <name type="scientific">Segatella copri</name>
    <dbReference type="NCBI Taxonomy" id="165179"/>
    <lineage>
        <taxon>Bacteria</taxon>
        <taxon>Pseudomonadati</taxon>
        <taxon>Bacteroidota</taxon>
        <taxon>Bacteroidia</taxon>
        <taxon>Bacteroidales</taxon>
        <taxon>Prevotellaceae</taxon>
        <taxon>Segatella</taxon>
    </lineage>
</organism>
<feature type="chain" id="PRO_5043015267" evidence="4">
    <location>
        <begin position="20"/>
        <end position="636"/>
    </location>
</feature>
<comment type="caution">
    <text evidence="8">The sequence shown here is derived from an EMBL/GenBank/DDBJ whole genome shotgun (WGS) entry which is preliminary data.</text>
</comment>
<evidence type="ECO:0000256" key="4">
    <source>
        <dbReference type="SAM" id="SignalP"/>
    </source>
</evidence>